<evidence type="ECO:0000256" key="8">
    <source>
        <dbReference type="ARBA" id="ARBA00022989"/>
    </source>
</evidence>
<dbReference type="Gene3D" id="1.10.3720.10">
    <property type="entry name" value="MetI-like"/>
    <property type="match status" value="1"/>
</dbReference>
<feature type="domain" description="ABC transmembrane type-1" evidence="12">
    <location>
        <begin position="8"/>
        <end position="213"/>
    </location>
</feature>
<keyword evidence="7 10" id="KW-0812">Transmembrane</keyword>
<dbReference type="Proteomes" id="UP000772181">
    <property type="component" value="Unassembled WGS sequence"/>
</dbReference>
<evidence type="ECO:0000256" key="10">
    <source>
        <dbReference type="RuleBase" id="RU363032"/>
    </source>
</evidence>
<dbReference type="Pfam" id="PF00528">
    <property type="entry name" value="BPD_transp_1"/>
    <property type="match status" value="1"/>
</dbReference>
<keyword evidence="4 10" id="KW-0813">Transport</keyword>
<proteinExistence type="inferred from homology"/>
<evidence type="ECO:0000256" key="5">
    <source>
        <dbReference type="ARBA" id="ARBA00022475"/>
    </source>
</evidence>
<dbReference type="InterPro" id="IPR011867">
    <property type="entry name" value="ModB_ABC"/>
</dbReference>
<feature type="transmembrane region" description="Helical" evidence="10">
    <location>
        <begin position="192"/>
        <end position="212"/>
    </location>
</feature>
<comment type="caution">
    <text evidence="13">The sequence shown here is derived from an EMBL/GenBank/DDBJ whole genome shotgun (WGS) entry which is preliminary data.</text>
</comment>
<protein>
    <recommendedName>
        <fullName evidence="11">Molybdenum transport system permease</fullName>
    </recommendedName>
</protein>
<organism evidence="13 14">
    <name type="scientific">Tectimicrobiota bacterium</name>
    <dbReference type="NCBI Taxonomy" id="2528274"/>
    <lineage>
        <taxon>Bacteria</taxon>
        <taxon>Pseudomonadati</taxon>
        <taxon>Nitrospinota/Tectimicrobiota group</taxon>
        <taxon>Candidatus Tectimicrobiota</taxon>
    </lineage>
</organism>
<keyword evidence="8 10" id="KW-1133">Transmembrane helix</keyword>
<sequence>MEEIWFPLKLSLWVSGLATIVVGISGIFFAYLFATKKFVGKNILDAFLTIPIILPPTVIGYFLLVIFGRNGFLGSLLLKTTGISLIFNWKAAVLAAVVVSFPLMYKTSKAAIESVDRDFLHASYTLGHSQMGTFFRIVLPLARKGIVAGLILSFARSMGEFGATLMIAGNIPGKTETMPLAIYTATNSGHDLQANILVAILTGASILVLYLIQKQGAIVGR</sequence>
<keyword evidence="6 11" id="KW-0500">Molybdenum</keyword>
<dbReference type="EMBL" id="JACQWF010000419">
    <property type="protein sequence ID" value="MBI4596625.1"/>
    <property type="molecule type" value="Genomic_DNA"/>
</dbReference>
<evidence type="ECO:0000256" key="6">
    <source>
        <dbReference type="ARBA" id="ARBA00022505"/>
    </source>
</evidence>
<dbReference type="InterPro" id="IPR000515">
    <property type="entry name" value="MetI-like"/>
</dbReference>
<feature type="transmembrane region" description="Helical" evidence="10">
    <location>
        <begin position="87"/>
        <end position="105"/>
    </location>
</feature>
<comment type="function">
    <text evidence="1 11">Part of the binding-protein-dependent transport system for molybdenum; probably responsible for the translocation of the substrate across the membrane.</text>
</comment>
<evidence type="ECO:0000256" key="2">
    <source>
        <dbReference type="ARBA" id="ARBA00004651"/>
    </source>
</evidence>
<keyword evidence="5 11" id="KW-1003">Cell membrane</keyword>
<name>A0A933LQX8_UNCTE</name>
<evidence type="ECO:0000313" key="13">
    <source>
        <dbReference type="EMBL" id="MBI4596625.1"/>
    </source>
</evidence>
<reference evidence="13" key="1">
    <citation type="submission" date="2020-07" db="EMBL/GenBank/DDBJ databases">
        <title>Huge and variable diversity of episymbiotic CPR bacteria and DPANN archaea in groundwater ecosystems.</title>
        <authorList>
            <person name="He C.Y."/>
            <person name="Keren R."/>
            <person name="Whittaker M."/>
            <person name="Farag I.F."/>
            <person name="Doudna J."/>
            <person name="Cate J.H.D."/>
            <person name="Banfield J.F."/>
        </authorList>
    </citation>
    <scope>NUCLEOTIDE SEQUENCE</scope>
    <source>
        <strain evidence="13">NC_groundwater_1482_Ag_S-0.65um_47_24</strain>
    </source>
</reference>
<evidence type="ECO:0000313" key="14">
    <source>
        <dbReference type="Proteomes" id="UP000772181"/>
    </source>
</evidence>
<dbReference type="GO" id="GO:0005886">
    <property type="term" value="C:plasma membrane"/>
    <property type="evidence" value="ECO:0007669"/>
    <property type="project" value="UniProtKB-SubCell"/>
</dbReference>
<dbReference type="SUPFAM" id="SSF161098">
    <property type="entry name" value="MetI-like"/>
    <property type="match status" value="1"/>
</dbReference>
<dbReference type="CDD" id="cd06261">
    <property type="entry name" value="TM_PBP2"/>
    <property type="match status" value="1"/>
</dbReference>
<comment type="similarity">
    <text evidence="3 11">Belongs to the binding-protein-dependent transport system permease family. CysTW subfamily.</text>
</comment>
<keyword evidence="9 10" id="KW-0472">Membrane</keyword>
<dbReference type="InterPro" id="IPR035906">
    <property type="entry name" value="MetI-like_sf"/>
</dbReference>
<evidence type="ECO:0000256" key="11">
    <source>
        <dbReference type="RuleBase" id="RU365097"/>
    </source>
</evidence>
<feature type="transmembrane region" description="Helical" evidence="10">
    <location>
        <begin position="146"/>
        <end position="172"/>
    </location>
</feature>
<dbReference type="NCBIfam" id="TIGR02141">
    <property type="entry name" value="modB_ABC"/>
    <property type="match status" value="1"/>
</dbReference>
<evidence type="ECO:0000256" key="3">
    <source>
        <dbReference type="ARBA" id="ARBA00007069"/>
    </source>
</evidence>
<dbReference type="PANTHER" id="PTHR30183">
    <property type="entry name" value="MOLYBDENUM TRANSPORT SYSTEM PERMEASE PROTEIN MODB"/>
    <property type="match status" value="1"/>
</dbReference>
<feature type="transmembrane region" description="Helical" evidence="10">
    <location>
        <begin position="46"/>
        <end position="67"/>
    </location>
</feature>
<evidence type="ECO:0000256" key="4">
    <source>
        <dbReference type="ARBA" id="ARBA00022448"/>
    </source>
</evidence>
<dbReference type="AlphaFoldDB" id="A0A933LQX8"/>
<feature type="transmembrane region" description="Helical" evidence="10">
    <location>
        <begin position="12"/>
        <end position="34"/>
    </location>
</feature>
<gene>
    <name evidence="13" type="primary">modB</name>
    <name evidence="13" type="ORF">HY730_09680</name>
</gene>
<accession>A0A933LQX8</accession>
<comment type="subcellular location">
    <subcellularLocation>
        <location evidence="2 10">Cell membrane</location>
        <topology evidence="2 10">Multi-pass membrane protein</topology>
    </subcellularLocation>
</comment>
<evidence type="ECO:0000259" key="12">
    <source>
        <dbReference type="PROSITE" id="PS50928"/>
    </source>
</evidence>
<dbReference type="PROSITE" id="PS50928">
    <property type="entry name" value="ABC_TM1"/>
    <property type="match status" value="1"/>
</dbReference>
<evidence type="ECO:0000256" key="1">
    <source>
        <dbReference type="ARBA" id="ARBA00002949"/>
    </source>
</evidence>
<evidence type="ECO:0000256" key="7">
    <source>
        <dbReference type="ARBA" id="ARBA00022692"/>
    </source>
</evidence>
<dbReference type="GO" id="GO:0015098">
    <property type="term" value="F:molybdate ion transmembrane transporter activity"/>
    <property type="evidence" value="ECO:0007669"/>
    <property type="project" value="UniProtKB-UniRule"/>
</dbReference>
<dbReference type="PANTHER" id="PTHR30183:SF3">
    <property type="entry name" value="MOLYBDENUM TRANSPORT SYSTEM PERMEASE PROTEIN MODB"/>
    <property type="match status" value="1"/>
</dbReference>
<evidence type="ECO:0000256" key="9">
    <source>
        <dbReference type="ARBA" id="ARBA00023136"/>
    </source>
</evidence>